<comment type="caution">
    <text evidence="2">The sequence shown here is derived from an EMBL/GenBank/DDBJ whole genome shotgun (WGS) entry which is preliminary data.</text>
</comment>
<organism evidence="2 3">
    <name type="scientific">Ficus carica</name>
    <name type="common">Common fig</name>
    <dbReference type="NCBI Taxonomy" id="3494"/>
    <lineage>
        <taxon>Eukaryota</taxon>
        <taxon>Viridiplantae</taxon>
        <taxon>Streptophyta</taxon>
        <taxon>Embryophyta</taxon>
        <taxon>Tracheophyta</taxon>
        <taxon>Spermatophyta</taxon>
        <taxon>Magnoliopsida</taxon>
        <taxon>eudicotyledons</taxon>
        <taxon>Gunneridae</taxon>
        <taxon>Pentapetalae</taxon>
        <taxon>rosids</taxon>
        <taxon>fabids</taxon>
        <taxon>Rosales</taxon>
        <taxon>Moraceae</taxon>
        <taxon>Ficeae</taxon>
        <taxon>Ficus</taxon>
    </lineage>
</organism>
<feature type="region of interest" description="Disordered" evidence="1">
    <location>
        <begin position="988"/>
        <end position="1007"/>
    </location>
</feature>
<reference evidence="2" key="1">
    <citation type="submission" date="2023-07" db="EMBL/GenBank/DDBJ databases">
        <title>draft genome sequence of fig (Ficus carica).</title>
        <authorList>
            <person name="Takahashi T."/>
            <person name="Nishimura K."/>
        </authorList>
    </citation>
    <scope>NUCLEOTIDE SEQUENCE</scope>
</reference>
<dbReference type="Proteomes" id="UP001187192">
    <property type="component" value="Unassembled WGS sequence"/>
</dbReference>
<dbReference type="GO" id="GO:0008017">
    <property type="term" value="F:microtubule binding"/>
    <property type="evidence" value="ECO:0007669"/>
    <property type="project" value="InterPro"/>
</dbReference>
<sequence length="1346" mass="146627">MDSDDLSLLEIAGEDDSLLQPIPGDGVSRAATSRGGDYFMCSPLHLPRSNAKPAGGMAANEGSEDTKHSFYRDGVNKENLNIDKAEMVKLSIEPQQMKRKKKGGGYNLRKSLAWDRAFFTEEGVLDPVELSMISGSFSKSKGEALSSIQEEDTNCDSNPSDLQTLEENLFKKLPVKTSEIRNNGGSLLLKKRKNEAPTSVILRPPGRCSQPMMSIEVAQNATLALDLWLHLHILCIRPANLVPTTASAKDSKVSKLPVQKTNPCVSSRIAKSPTLSASDSKHITRPAVNAQKKSGLKGFSNNTKNVVNNLKAGTAGKSLTSKTTLGQAKRTVLPVNREANGDLEVTPNRSLPSTRSTPNIHQYISSKRAKPLPQTACHTSVIMQDTELQTAKPSGLRMPSPSLGFFGQSKAPPLQNPLARTPQPSNLPEPDSANLRKLGAPYPVFGPRPPLAPRRLPEVLNDGAKTGNVKASCSRSGCTVPSAVTLASQEVVESDSQVSILQKMEQKVHYNHSVESDLQVPCAIKLGSVFEPRHPHTSKILSEIINDRAKTGDVQASVSSLGSSVTSAINSALHETMESDSQVSNLQKVEQQVQKVQCNDNVSESITSVQTETLQLVGKCDTDMKVVDGSTMSTKRSVLENPDLTSLSSSAMEVAALSVKSDVNDHLLAEDKPSYLLIEDHGVSSEINFGMCNVKESFGEPAEMNALSCEAGPISSSQMLQDNVANINSDVQDFNVFEGNDSSCLRSREQENGDTNALDKVRAQSNFEDASVQSLASNTTVKSSERYISTLETYQHEFVVSDETEKPEDLEFPNSFLPRECALQDGVMLQENNIQFVKPKGTNACESEMKRPSTSCLIPVSEQDCGSDTAKQVECQNQEDIQPVSVDSKPAVENYNLDAQFQHDVGLHDRYTTMELGSTDGDHLIDGVSAEDGNVLCQRTGHLGENEREVPYITSGPSLIVQVEGDSCNNDTAKHDDPEDKQINISVESSCRDSSSQPEDKFSPELHNSSMGQLFALNGENDVSKHQEDQDKQVMPCFLEADRISYEEKQSPEAQFCLFEHSHSLEEPQKSKDGNIADLNLEVSVHDGRRLKSPGLSLHEHMVQALKESEVVNCMIGEPDGNSDLQDPVNQIKEVFPLSVTGVGSSLADNSAEVFNEENDFENVLEERNEAPTVQVDGLDVNKNAEPVQVEVVATSSIEIAPSAVENMHCVMKCRHENELSNEANSPTSCLYPNVSASLNSVNCTLDIEQQHELENTLSTEDKDVTKDQKKSGIEMKQEILVIKPPPYATPFSDEWLTAFEAAGEEILTMKSGAVQNSPQDRSQPEPGPWSPVMFNFLHGVGETKA</sequence>
<name>A0AA88CPF8_FICCA</name>
<feature type="compositionally biased region" description="Polar residues" evidence="1">
    <location>
        <begin position="988"/>
        <end position="997"/>
    </location>
</feature>
<dbReference type="PANTHER" id="PTHR33737">
    <property type="entry name" value="OS05G0121800 PROTEIN"/>
    <property type="match status" value="1"/>
</dbReference>
<protein>
    <submittedName>
        <fullName evidence="2">Uncharacterized protein</fullName>
    </submittedName>
</protein>
<gene>
    <name evidence="2" type="ORF">TIFTF001_000607</name>
</gene>
<evidence type="ECO:0000313" key="3">
    <source>
        <dbReference type="Proteomes" id="UP001187192"/>
    </source>
</evidence>
<evidence type="ECO:0000256" key="1">
    <source>
        <dbReference type="SAM" id="MobiDB-lite"/>
    </source>
</evidence>
<feature type="region of interest" description="Disordered" evidence="1">
    <location>
        <begin position="408"/>
        <end position="430"/>
    </location>
</feature>
<dbReference type="PANTHER" id="PTHR33737:SF19">
    <property type="entry name" value="BNAA10G12980D PROTEIN"/>
    <property type="match status" value="1"/>
</dbReference>
<dbReference type="EMBL" id="BTGU01000001">
    <property type="protein sequence ID" value="GMN24551.1"/>
    <property type="molecule type" value="Genomic_DNA"/>
</dbReference>
<evidence type="ECO:0000313" key="2">
    <source>
        <dbReference type="EMBL" id="GMN24551.1"/>
    </source>
</evidence>
<keyword evidence="3" id="KW-1185">Reference proteome</keyword>
<accession>A0AA88CPF8</accession>
<proteinExistence type="predicted"/>
<dbReference type="InterPro" id="IPR045882">
    <property type="entry name" value="GPT1/2"/>
</dbReference>